<evidence type="ECO:0000313" key="9">
    <source>
        <dbReference type="EMBL" id="SNV60736.1"/>
    </source>
</evidence>
<feature type="domain" description="Glycosyl-hydrolase 97 C-terminal oligomerisation" evidence="8">
    <location>
        <begin position="559"/>
        <end position="648"/>
    </location>
</feature>
<dbReference type="Gene3D" id="2.60.40.1180">
    <property type="entry name" value="Golgi alpha-mannosidase II"/>
    <property type="match status" value="1"/>
</dbReference>
<dbReference type="Gene3D" id="2.70.98.10">
    <property type="match status" value="1"/>
</dbReference>
<dbReference type="InterPro" id="IPR052720">
    <property type="entry name" value="Glycosyl_hydrolase_97"/>
</dbReference>
<dbReference type="EC" id="3.2.1.22" evidence="9"/>
<feature type="domain" description="Glycosyl-hydrolase 97 catalytic" evidence="6">
    <location>
        <begin position="320"/>
        <end position="465"/>
    </location>
</feature>
<evidence type="ECO:0000313" key="10">
    <source>
        <dbReference type="Proteomes" id="UP000215355"/>
    </source>
</evidence>
<feature type="domain" description="Glycosyl-hydrolase 97 N-terminal" evidence="7">
    <location>
        <begin position="31"/>
        <end position="294"/>
    </location>
</feature>
<dbReference type="InterPro" id="IPR029483">
    <property type="entry name" value="GH97_C"/>
</dbReference>
<dbReference type="InterPro" id="IPR013780">
    <property type="entry name" value="Glyco_hydro_b"/>
</dbReference>
<dbReference type="Proteomes" id="UP000215355">
    <property type="component" value="Chromosome 1"/>
</dbReference>
<dbReference type="InterPro" id="IPR019563">
    <property type="entry name" value="GH97_catalytic"/>
</dbReference>
<evidence type="ECO:0000259" key="8">
    <source>
        <dbReference type="Pfam" id="PF14509"/>
    </source>
</evidence>
<dbReference type="InterPro" id="IPR029486">
    <property type="entry name" value="GH97_N"/>
</dbReference>
<evidence type="ECO:0000256" key="4">
    <source>
        <dbReference type="ARBA" id="ARBA00022837"/>
    </source>
</evidence>
<evidence type="ECO:0000259" key="6">
    <source>
        <dbReference type="Pfam" id="PF10566"/>
    </source>
</evidence>
<keyword evidence="3 9" id="KW-0378">Hydrolase</keyword>
<gene>
    <name evidence="9" type="ORF">SAMEA4412673_03642</name>
</gene>
<dbReference type="AlphaFoldDB" id="A0AAJ5C1W0"/>
<proteinExistence type="predicted"/>
<protein>
    <submittedName>
        <fullName evidence="9">Retaining alpha-galactosidase</fullName>
        <ecNumber evidence="9">3.2.1.22</ecNumber>
    </submittedName>
</protein>
<dbReference type="SUPFAM" id="SSF51445">
    <property type="entry name" value="(Trans)glycosidases"/>
    <property type="match status" value="1"/>
</dbReference>
<dbReference type="InterPro" id="IPR013785">
    <property type="entry name" value="Aldolase_TIM"/>
</dbReference>
<dbReference type="InterPro" id="IPR017853">
    <property type="entry name" value="GH"/>
</dbReference>
<dbReference type="GO" id="GO:0030246">
    <property type="term" value="F:carbohydrate binding"/>
    <property type="evidence" value="ECO:0007669"/>
    <property type="project" value="InterPro"/>
</dbReference>
<dbReference type="EMBL" id="LT906468">
    <property type="protein sequence ID" value="SNV60736.1"/>
    <property type="molecule type" value="Genomic_DNA"/>
</dbReference>
<comment type="cofactor">
    <cofactor evidence="1">
        <name>Ca(2+)</name>
        <dbReference type="ChEBI" id="CHEBI:29108"/>
    </cofactor>
</comment>
<dbReference type="Pfam" id="PF14508">
    <property type="entry name" value="GH97_N"/>
    <property type="match status" value="1"/>
</dbReference>
<organism evidence="9 10">
    <name type="scientific">Sphingobacterium mizutaii</name>
    <dbReference type="NCBI Taxonomy" id="1010"/>
    <lineage>
        <taxon>Bacteria</taxon>
        <taxon>Pseudomonadati</taxon>
        <taxon>Bacteroidota</taxon>
        <taxon>Sphingobacteriia</taxon>
        <taxon>Sphingobacteriales</taxon>
        <taxon>Sphingobacteriaceae</taxon>
        <taxon>Sphingobacterium</taxon>
    </lineage>
</organism>
<dbReference type="PANTHER" id="PTHR35803">
    <property type="entry name" value="GLUCAN 1,4-ALPHA-GLUCOSIDASE SUSB-RELATED"/>
    <property type="match status" value="1"/>
</dbReference>
<keyword evidence="4" id="KW-0106">Calcium</keyword>
<dbReference type="GO" id="GO:0004557">
    <property type="term" value="F:alpha-galactosidase activity"/>
    <property type="evidence" value="ECO:0007669"/>
    <property type="project" value="UniProtKB-EC"/>
</dbReference>
<dbReference type="KEGG" id="smiz:4412673_03642"/>
<evidence type="ECO:0000256" key="2">
    <source>
        <dbReference type="ARBA" id="ARBA00011245"/>
    </source>
</evidence>
<dbReference type="PANTHER" id="PTHR35803:SF2">
    <property type="entry name" value="RETAINING ALPHA-GALACTOSIDASE"/>
    <property type="match status" value="1"/>
</dbReference>
<dbReference type="RefSeq" id="WP_093099203.1">
    <property type="nucleotide sequence ID" value="NZ_FNGK01000004.1"/>
</dbReference>
<evidence type="ECO:0000259" key="7">
    <source>
        <dbReference type="Pfam" id="PF14508"/>
    </source>
</evidence>
<dbReference type="Pfam" id="PF10566">
    <property type="entry name" value="Glyco_hydro_97"/>
    <property type="match status" value="1"/>
</dbReference>
<keyword evidence="5 9" id="KW-0326">Glycosidase</keyword>
<dbReference type="Pfam" id="PF14509">
    <property type="entry name" value="GH97_C"/>
    <property type="match status" value="1"/>
</dbReference>
<evidence type="ECO:0000256" key="1">
    <source>
        <dbReference type="ARBA" id="ARBA00001913"/>
    </source>
</evidence>
<name>A0AAJ5C1W0_9SPHI</name>
<evidence type="ECO:0000256" key="5">
    <source>
        <dbReference type="ARBA" id="ARBA00023295"/>
    </source>
</evidence>
<reference evidence="9 10" key="1">
    <citation type="submission" date="2017-06" db="EMBL/GenBank/DDBJ databases">
        <authorList>
            <consortium name="Pathogen Informatics"/>
        </authorList>
    </citation>
    <scope>NUCLEOTIDE SEQUENCE [LARGE SCALE GENOMIC DNA]</scope>
    <source>
        <strain evidence="9 10">NCTC12149</strain>
    </source>
</reference>
<sequence>MLSLFSNTKFWVLSLFLSIFSLSETKAQSQLESPDGRIKVEIQLNEKGEPSYAVKFENKVVLESSKLGLMVGDESFSSGLSLVNNSKVNTINKSYESINAKRRLNEYQANEQLISYVNKQKHKFNIRFQVSNDGLAFRYEIPQIDREKRLLKAERSSFKFPKTAIAWLQPMAIAKSGWEQTNPSYEEHYYQEIKVGSPEPTHTGWVYPALFKVGDTYALISESGLEPNHAASRLDPKSENAEYKIAYAGIKETIMNKELETVVEGDFHSPWRLIAVGTLGTIVESTLGLDLVDPTIKLDQSFIKPGKSSWSWINSKDEYIIYDEQKKYIDFAADMNWQYCLIDVNWDRNIGYEKIQELADYAKGKNVGLILWYNSAGDWNTVGYTPKNKLLTSEARRKEFAKLQEMGIKGVKIDFFGGDGKSVIAYYHEILRDAAEHKLLVNFHGATLPRGWSKMYPHLMTVEAVRGFETVTFTQDDADRQAEICATLPFTRNVFDPMDYTPMNLYKVSSNVKRKTTSSFELATSILFLSGIQHFAESPEGMTHVPEFIKQFLRDLPVNWDDVKFIQGYPGKEVVIARKSGNKWYVAGINGENKEKQITVDLSGLATKGKVKLITDGNNNAEFRTQEFDVKDQKTISLKPNDGFLMVLD</sequence>
<evidence type="ECO:0000256" key="3">
    <source>
        <dbReference type="ARBA" id="ARBA00022801"/>
    </source>
</evidence>
<comment type="subunit">
    <text evidence="2">Monomer.</text>
</comment>
<accession>A0AAJ5C1W0</accession>
<dbReference type="Gene3D" id="3.20.20.70">
    <property type="entry name" value="Aldolase class I"/>
    <property type="match status" value="1"/>
</dbReference>
<dbReference type="InterPro" id="IPR014718">
    <property type="entry name" value="GH-type_carb-bd"/>
</dbReference>